<proteinExistence type="inferred from homology"/>
<dbReference type="GO" id="GO:0016597">
    <property type="term" value="F:amino acid binding"/>
    <property type="evidence" value="ECO:0007669"/>
    <property type="project" value="InterPro"/>
</dbReference>
<evidence type="ECO:0000256" key="2">
    <source>
        <dbReference type="HAMAP-Rule" id="MF_02235"/>
    </source>
</evidence>
<keyword evidence="1 2" id="KW-0808">Transferase</keyword>
<evidence type="ECO:0000259" key="3">
    <source>
        <dbReference type="Pfam" id="PF00185"/>
    </source>
</evidence>
<dbReference type="GO" id="GO:0019240">
    <property type="term" value="P:citrulline biosynthetic process"/>
    <property type="evidence" value="ECO:0007669"/>
    <property type="project" value="TreeGrafter"/>
</dbReference>
<comment type="subunit">
    <text evidence="2">Homotrimer.</text>
</comment>
<organism evidence="5 6">
    <name type="scientific">Flagellimonas maritima</name>
    <dbReference type="NCBI Taxonomy" id="1383885"/>
    <lineage>
        <taxon>Bacteria</taxon>
        <taxon>Pseudomonadati</taxon>
        <taxon>Bacteroidota</taxon>
        <taxon>Flavobacteriia</taxon>
        <taxon>Flavobacteriales</taxon>
        <taxon>Flavobacteriaceae</taxon>
        <taxon>Flagellimonas</taxon>
    </lineage>
</organism>
<dbReference type="GO" id="GO:0004585">
    <property type="term" value="F:ornithine carbamoyltransferase activity"/>
    <property type="evidence" value="ECO:0007669"/>
    <property type="project" value="InterPro"/>
</dbReference>
<dbReference type="HAMAP" id="MF_02235">
    <property type="entry name" value="SOTCase"/>
    <property type="match status" value="1"/>
</dbReference>
<dbReference type="Gene3D" id="3.40.50.1370">
    <property type="entry name" value="Aspartate/ornithine carbamoyltransferase"/>
    <property type="match status" value="2"/>
</dbReference>
<keyword evidence="6" id="KW-1185">Reference proteome</keyword>
<feature type="binding site" description="in other chain" evidence="2">
    <location>
        <begin position="269"/>
        <end position="270"/>
    </location>
    <ligand>
        <name>carbamoyl phosphate</name>
        <dbReference type="ChEBI" id="CHEBI:58228"/>
        <note>ligand shared between two neighboring subunits</note>
    </ligand>
</feature>
<dbReference type="Pfam" id="PF02729">
    <property type="entry name" value="OTCace_N"/>
    <property type="match status" value="1"/>
</dbReference>
<reference evidence="5 6" key="1">
    <citation type="submission" date="2018-06" db="EMBL/GenBank/DDBJ databases">
        <title>Spongiibacterium sp. HME9304 Genome sequencing and assembly.</title>
        <authorList>
            <person name="Kang H."/>
            <person name="Kim H."/>
            <person name="Joh K."/>
        </authorList>
    </citation>
    <scope>NUCLEOTIDE SEQUENCE [LARGE SCALE GENOMIC DNA]</scope>
    <source>
        <strain evidence="5 6">HME9304</strain>
    </source>
</reference>
<dbReference type="SUPFAM" id="SSF53671">
    <property type="entry name" value="Aspartate/ornithine carbamoyltransferase"/>
    <property type="match status" value="1"/>
</dbReference>
<dbReference type="InterPro" id="IPR006132">
    <property type="entry name" value="Asp/Orn_carbamoyltranf_P-bd"/>
</dbReference>
<accession>A0A2Z4LQK7</accession>
<comment type="pathway">
    <text evidence="2">Amino-acid biosynthesis; L-arginine biosynthesis.</text>
</comment>
<keyword evidence="2" id="KW-0028">Amino-acid biosynthesis</keyword>
<dbReference type="PRINTS" id="PR00100">
    <property type="entry name" value="AOTCASE"/>
</dbReference>
<evidence type="ECO:0000256" key="1">
    <source>
        <dbReference type="ARBA" id="ARBA00022679"/>
    </source>
</evidence>
<dbReference type="OrthoDB" id="9802587at2"/>
<dbReference type="EC" id="2.1.3.11" evidence="2"/>
<feature type="binding site" description="in other chain" evidence="2">
    <location>
        <position position="110"/>
    </location>
    <ligand>
        <name>carbamoyl phosphate</name>
        <dbReference type="ChEBI" id="CHEBI:58228"/>
        <note>ligand shared between two neighboring subunits</note>
    </ligand>
</feature>
<evidence type="ECO:0000313" key="5">
    <source>
        <dbReference type="EMBL" id="AWX44039.1"/>
    </source>
</evidence>
<dbReference type="InterPro" id="IPR036901">
    <property type="entry name" value="Asp/Orn_carbamoylTrfase_sf"/>
</dbReference>
<protein>
    <recommendedName>
        <fullName evidence="2">N-succinylornithine carbamoyltransferase</fullName>
        <ecNumber evidence="2">2.1.3.11</ecNumber>
    </recommendedName>
    <alternativeName>
        <fullName evidence="2">N-succinyl-L-ornithine transcarbamylase</fullName>
        <shortName evidence="2">SOTCase</shortName>
    </alternativeName>
</protein>
<dbReference type="PANTHER" id="PTHR45753">
    <property type="entry name" value="ORNITHINE CARBAMOYLTRANSFERASE, MITOCHONDRIAL"/>
    <property type="match status" value="1"/>
</dbReference>
<feature type="binding site" evidence="2">
    <location>
        <position position="142"/>
    </location>
    <ligand>
        <name>N(2)-succinyl-L-ornithine</name>
        <dbReference type="ChEBI" id="CHEBI:58514"/>
    </ligand>
</feature>
<dbReference type="InterPro" id="IPR006131">
    <property type="entry name" value="Asp_carbamoyltransf_Asp/Orn-bd"/>
</dbReference>
<dbReference type="RefSeq" id="WP_112377551.1">
    <property type="nucleotide sequence ID" value="NZ_CP030104.1"/>
</dbReference>
<feature type="binding site" description="in other chain" evidence="2">
    <location>
        <position position="297"/>
    </location>
    <ligand>
        <name>carbamoyl phosphate</name>
        <dbReference type="ChEBI" id="CHEBI:58228"/>
        <note>ligand shared between two neighboring subunits</note>
    </ligand>
</feature>
<feature type="binding site" description="in other chain" evidence="2">
    <location>
        <begin position="147"/>
        <end position="150"/>
    </location>
    <ligand>
        <name>carbamoyl phosphate</name>
        <dbReference type="ChEBI" id="CHEBI:58228"/>
        <note>ligand shared between two neighboring subunits</note>
    </ligand>
</feature>
<dbReference type="PANTHER" id="PTHR45753:SF3">
    <property type="entry name" value="ORNITHINE TRANSCARBAMYLASE, MITOCHONDRIAL"/>
    <property type="match status" value="1"/>
</dbReference>
<evidence type="ECO:0000313" key="6">
    <source>
        <dbReference type="Proteomes" id="UP000248536"/>
    </source>
</evidence>
<sequence length="321" mass="36036">MKNYLSINDIDSLPNWVDEAIALKKDPYQFKEMGKHKTICLLFFNNSLRTRLSTQKAAMHMGMEVMVMNFGSEGWALEYEDGTVMDQGNSEHIKEAAKVVSQYCDIIAIRAFAKLKDRTKDEAEEVLNGFTKYASIPVVNMESSIAHPLQALADAITITESNTKPKPKVVLSWAPHPKALPHAVANSFIEMIKKQNVEFTITHPKGYELNPSITKGCAIEYDQNKALENADFVYVKNWSSYSDYGKVLSQDSHWMMTQAKLGSAKFMHCLPVRRNVVVEDAVLDGGQSLVLEQANNRTFAAQIVLKKILEHSNVFSAKGKE</sequence>
<keyword evidence="2" id="KW-0055">Arginine biosynthesis</keyword>
<feature type="binding site" evidence="2">
    <location>
        <position position="75"/>
    </location>
    <ligand>
        <name>carbamoyl phosphate</name>
        <dbReference type="ChEBI" id="CHEBI:58228"/>
        <note>ligand shared between two neighboring subunits</note>
    </ligand>
</feature>
<feature type="binding site" description="in other chain" evidence="2">
    <location>
        <begin position="47"/>
        <end position="50"/>
    </location>
    <ligand>
        <name>carbamoyl phosphate</name>
        <dbReference type="ChEBI" id="CHEBI:58228"/>
        <note>ligand shared between two neighboring subunits</note>
    </ligand>
</feature>
<dbReference type="InterPro" id="IPR043696">
    <property type="entry name" value="ArgF'-like"/>
</dbReference>
<feature type="binding site" evidence="2">
    <location>
        <position position="236"/>
    </location>
    <ligand>
        <name>N(2)-succinyl-L-ornithine</name>
        <dbReference type="ChEBI" id="CHEBI:58514"/>
    </ligand>
</feature>
<dbReference type="GO" id="GO:0042450">
    <property type="term" value="P:L-arginine biosynthetic process via ornithine"/>
    <property type="evidence" value="ECO:0007669"/>
    <property type="project" value="TreeGrafter"/>
</dbReference>
<feature type="domain" description="Aspartate/ornithine carbamoyltransferase carbamoyl-P binding" evidence="4">
    <location>
        <begin position="2"/>
        <end position="160"/>
    </location>
</feature>
<comment type="catalytic activity">
    <reaction evidence="2">
        <text>N(2)-succinyl-L-ornithine + carbamoyl phosphate = N(2)-succinyl-L-citrulline + phosphate + H(+)</text>
        <dbReference type="Rhea" id="RHEA:25884"/>
        <dbReference type="ChEBI" id="CHEBI:15378"/>
        <dbReference type="ChEBI" id="CHEBI:43474"/>
        <dbReference type="ChEBI" id="CHEBI:58228"/>
        <dbReference type="ChEBI" id="CHEBI:58514"/>
        <dbReference type="ChEBI" id="CHEBI:58862"/>
        <dbReference type="EC" id="2.1.3.11"/>
    </reaction>
</comment>
<name>A0A2Z4LQK7_9FLAO</name>
<dbReference type="AlphaFoldDB" id="A0A2Z4LQK7"/>
<feature type="domain" description="Aspartate/ornithine carbamoyltransferase Asp/Orn-binding" evidence="3">
    <location>
        <begin position="184"/>
        <end position="305"/>
    </location>
</feature>
<dbReference type="InterPro" id="IPR006130">
    <property type="entry name" value="Asp/Orn_carbamoylTrfase"/>
</dbReference>
<dbReference type="PRINTS" id="PR00101">
    <property type="entry name" value="ATCASE"/>
</dbReference>
<dbReference type="KEGG" id="spon:HME9304_01039"/>
<feature type="binding site" evidence="2">
    <location>
        <position position="273"/>
    </location>
    <ligand>
        <name>N(2)-succinyl-L-ornithine</name>
        <dbReference type="ChEBI" id="CHEBI:58514"/>
    </ligand>
</feature>
<comment type="function">
    <text evidence="2">Catalyzes the transfer of the carbamoyl group from carbamoyl phosphate to the delta-amino group of N(2)-succinyl-L-ornithine to produce N(2)-succinyl-L-citrulline. Is essential for arginine biosynthesis.</text>
</comment>
<gene>
    <name evidence="5" type="primary">argF</name>
    <name evidence="2" type="synonym">argF'</name>
    <name evidence="5" type="ORF">HME9304_01039</name>
</gene>
<dbReference type="EMBL" id="CP030104">
    <property type="protein sequence ID" value="AWX44039.1"/>
    <property type="molecule type" value="Genomic_DNA"/>
</dbReference>
<dbReference type="Pfam" id="PF00185">
    <property type="entry name" value="OTCace"/>
    <property type="match status" value="1"/>
</dbReference>
<dbReference type="UniPathway" id="UPA00068"/>
<comment type="similarity">
    <text evidence="2">Belongs to the aspartate/ornithine carbamoyltransferase superfamily. SOTCase family.</text>
</comment>
<dbReference type="Proteomes" id="UP000248536">
    <property type="component" value="Chromosome"/>
</dbReference>
<feature type="binding site" evidence="2">
    <location>
        <position position="176"/>
    </location>
    <ligand>
        <name>N(2)-succinyl-L-ornithine</name>
        <dbReference type="ChEBI" id="CHEBI:58514"/>
    </ligand>
</feature>
<evidence type="ECO:0000259" key="4">
    <source>
        <dbReference type="Pfam" id="PF02729"/>
    </source>
</evidence>